<feature type="region of interest" description="Disordered" evidence="5">
    <location>
        <begin position="745"/>
        <end position="764"/>
    </location>
</feature>
<name>A0A8H7QUR9_9FUNG</name>
<feature type="compositionally biased region" description="Low complexity" evidence="5">
    <location>
        <begin position="747"/>
        <end position="764"/>
    </location>
</feature>
<keyword evidence="2" id="KW-0813">Transport</keyword>
<sequence length="1238" mass="130587">MNPYSALADSNELIDPTDVKFFKFTGLVPDAKVILQEEPFEVTKYPATVSLFAVSNKNGYYASATTKGFTVGTTKSLRQAFYSANNGAAVTIDKDVICVPLEKPVQQVRFSGDETLLLVSLEGGNLFIYNVSDILTKKEKVIPIESYDWELNIKDLRPNPEALPNLTALLFDDNHCKIIDINTGNTQCDIPVDNVSAICWSPKGKQIVCGTTEGQLLHFDAKGVAKSELPIPAAMSAGHGEEETNRYVTIVVQDVLWIENHIFLALYSRPRTGGDDDFVNDGYIINRKPTNGSTEPDYIRLAEITPIFTTEGRGNHFYMEVIRDLGKEIKHLVIITNAASTDVSVLGQNEEGEWATWSLPENGLAFLPLSTETSMDTYPLGMAIDYTADEKLPSFDAGDDDTAVDPMPILYFLNDEGHVCAYHCYNIDLARRGEPYVPPKFSSTAAPVTAPVSAPTVDAPTPTVTQTPNFSGFGSTSTSSFGDLLSGKSSTSPTPASSGFSFGSFGSSAAGGLPSFSNLGSAQKIPATPSAGFATAKSSNDTPAAAVPTFGSTTNFGSSANKPTFGAPEVNKPLSSFAKSDQVVPNSESSFGSMSLGQTSTETPKSSFGSFGSSSTTSAFGATANKPATSAFGSTSSFSSTPAVGGFGSLAKNTVPGATSPTTTPSFGSTATLGSGGFGSLAKNTVPGVTTPTTTPSFGSTATLGSGGFGSLAKNTVPGATTPTTTPSFGSTATLGSGGFGSLAKNTVPGATTPTTTPSFGSTATLGSGGFGSLAKNTVPGAITPTTTPSFGSTATLGSGGFGSLAKNTVPGATTPSFGSTATLGSGGFGSLAKNTVPGATTPTTSPSFGSTTTFGGSAEKKPVAKDSLASKPLFSSPTALGNKTFESTSTKTETLTKPSETKSASPVTPTTVKSPVAAKLAEPKPAEVKAAVVAESKPAAVESKRSEVETKKATAEVKGKEKLKPTALDGMGREFELLYINVCEEIDELSSIHEKINDVMKANTMARGQKTEDSLKDKNSVWNLSDVAEYGTLTQNIIASIAEDQIKATKMKESFQSLSAAMTDKKEHIITVLGKKFDDKIIDVLDEREMDAETKDELSMIENKAEAYESTLSNMEFKLQEYKKRNKIKNEHNAGELTLYSLHRAIRDIQREIVSRSNDLSKLEEQIAAIKLNENKRRAQQSSGGFSCGDVTDDEEEEPEISLEVIKNTTRYIRRFNFLRDVCSQSRSRGPLQCSVE</sequence>
<evidence type="ECO:0000259" key="6">
    <source>
        <dbReference type="Pfam" id="PF16755"/>
    </source>
</evidence>
<protein>
    <recommendedName>
        <fullName evidence="6">Nucleoporin Nup159/Nup146 N-terminal domain-containing protein</fullName>
    </recommendedName>
</protein>
<reference evidence="7" key="1">
    <citation type="submission" date="2020-12" db="EMBL/GenBank/DDBJ databases">
        <title>Metabolic potential, ecology and presence of endohyphal bacteria is reflected in genomic diversity of Mucoromycotina.</title>
        <authorList>
            <person name="Muszewska A."/>
            <person name="Okrasinska A."/>
            <person name="Steczkiewicz K."/>
            <person name="Drgas O."/>
            <person name="Orlowska M."/>
            <person name="Perlinska-Lenart U."/>
            <person name="Aleksandrzak-Piekarczyk T."/>
            <person name="Szatraj K."/>
            <person name="Zielenkiewicz U."/>
            <person name="Pilsyk S."/>
            <person name="Malc E."/>
            <person name="Mieczkowski P."/>
            <person name="Kruszewska J.S."/>
            <person name="Biernat P."/>
            <person name="Pawlowska J."/>
        </authorList>
    </citation>
    <scope>NUCLEOTIDE SEQUENCE</scope>
    <source>
        <strain evidence="7">WA0000017839</strain>
    </source>
</reference>
<comment type="subcellular location">
    <subcellularLocation>
        <location evidence="1">Nucleus</location>
    </subcellularLocation>
</comment>
<dbReference type="Proteomes" id="UP000603453">
    <property type="component" value="Unassembled WGS sequence"/>
</dbReference>
<dbReference type="EMBL" id="JAEPRD010000100">
    <property type="protein sequence ID" value="KAG2199139.1"/>
    <property type="molecule type" value="Genomic_DNA"/>
</dbReference>
<dbReference type="AlphaFoldDB" id="A0A8H7QUR9"/>
<evidence type="ECO:0000256" key="2">
    <source>
        <dbReference type="ARBA" id="ARBA00022448"/>
    </source>
</evidence>
<feature type="compositionally biased region" description="Low complexity" evidence="5">
    <location>
        <begin position="884"/>
        <end position="904"/>
    </location>
</feature>
<feature type="domain" description="Nucleoporin Nup159/Nup146 N-terminal" evidence="6">
    <location>
        <begin position="47"/>
        <end position="418"/>
    </location>
</feature>
<dbReference type="SUPFAM" id="SSF117289">
    <property type="entry name" value="Nucleoporin domain"/>
    <property type="match status" value="1"/>
</dbReference>
<keyword evidence="8" id="KW-1185">Reference proteome</keyword>
<dbReference type="Gene3D" id="2.130.10.10">
    <property type="entry name" value="YVTN repeat-like/Quinoprotein amine dehydrogenase"/>
    <property type="match status" value="1"/>
</dbReference>
<evidence type="ECO:0000256" key="1">
    <source>
        <dbReference type="ARBA" id="ARBA00004123"/>
    </source>
</evidence>
<keyword evidence="3" id="KW-0539">Nucleus</keyword>
<gene>
    <name evidence="7" type="ORF">INT47_009878</name>
</gene>
<organism evidence="7 8">
    <name type="scientific">Mucor saturninus</name>
    <dbReference type="NCBI Taxonomy" id="64648"/>
    <lineage>
        <taxon>Eukaryota</taxon>
        <taxon>Fungi</taxon>
        <taxon>Fungi incertae sedis</taxon>
        <taxon>Mucoromycota</taxon>
        <taxon>Mucoromycotina</taxon>
        <taxon>Mucoromycetes</taxon>
        <taxon>Mucorales</taxon>
        <taxon>Mucorineae</taxon>
        <taxon>Mucoraceae</taxon>
        <taxon>Mucor</taxon>
    </lineage>
</organism>
<feature type="region of interest" description="Disordered" evidence="5">
    <location>
        <begin position="714"/>
        <end position="733"/>
    </location>
</feature>
<comment type="caution">
    <text evidence="7">The sequence shown here is derived from an EMBL/GenBank/DDBJ whole genome shotgun (WGS) entry which is preliminary data.</text>
</comment>
<accession>A0A8H7QUR9</accession>
<feature type="compositionally biased region" description="Low complexity" evidence="5">
    <location>
        <begin position="716"/>
        <end position="733"/>
    </location>
</feature>
<feature type="region of interest" description="Disordered" evidence="5">
    <location>
        <begin position="440"/>
        <end position="475"/>
    </location>
</feature>
<evidence type="ECO:0000256" key="3">
    <source>
        <dbReference type="ARBA" id="ARBA00023242"/>
    </source>
</evidence>
<evidence type="ECO:0000256" key="5">
    <source>
        <dbReference type="SAM" id="MobiDB-lite"/>
    </source>
</evidence>
<dbReference type="InterPro" id="IPR039462">
    <property type="entry name" value="Nup159/Nup146_N"/>
</dbReference>
<dbReference type="Pfam" id="PF16755">
    <property type="entry name" value="Beta-prop_NUP159_NUP214"/>
    <property type="match status" value="1"/>
</dbReference>
<dbReference type="InterPro" id="IPR015943">
    <property type="entry name" value="WD40/YVTN_repeat-like_dom_sf"/>
</dbReference>
<feature type="compositionally biased region" description="Low complexity" evidence="5">
    <location>
        <begin position="442"/>
        <end position="475"/>
    </location>
</feature>
<feature type="compositionally biased region" description="Low complexity" evidence="5">
    <location>
        <begin position="839"/>
        <end position="858"/>
    </location>
</feature>
<feature type="compositionally biased region" description="Polar residues" evidence="5">
    <location>
        <begin position="578"/>
        <end position="605"/>
    </location>
</feature>
<keyword evidence="4" id="KW-0175">Coiled coil</keyword>
<feature type="region of interest" description="Disordered" evidence="5">
    <location>
        <begin position="1181"/>
        <end position="1200"/>
    </location>
</feature>
<feature type="compositionally biased region" description="Polar residues" evidence="5">
    <location>
        <begin position="905"/>
        <end position="914"/>
    </location>
</feature>
<evidence type="ECO:0000313" key="7">
    <source>
        <dbReference type="EMBL" id="KAG2199139.1"/>
    </source>
</evidence>
<feature type="region of interest" description="Disordered" evidence="5">
    <location>
        <begin position="835"/>
        <end position="926"/>
    </location>
</feature>
<dbReference type="OrthoDB" id="248320at2759"/>
<evidence type="ECO:0000256" key="4">
    <source>
        <dbReference type="SAM" id="Coils"/>
    </source>
</evidence>
<evidence type="ECO:0000313" key="8">
    <source>
        <dbReference type="Proteomes" id="UP000603453"/>
    </source>
</evidence>
<feature type="coiled-coil region" evidence="4">
    <location>
        <begin position="1099"/>
        <end position="1167"/>
    </location>
</feature>
<proteinExistence type="predicted"/>
<dbReference type="GO" id="GO:0005634">
    <property type="term" value="C:nucleus"/>
    <property type="evidence" value="ECO:0007669"/>
    <property type="project" value="UniProtKB-SubCell"/>
</dbReference>
<feature type="region of interest" description="Disordered" evidence="5">
    <location>
        <begin position="578"/>
        <end position="612"/>
    </location>
</feature>